<feature type="transmembrane region" description="Helical" evidence="9">
    <location>
        <begin position="106"/>
        <end position="130"/>
    </location>
</feature>
<keyword evidence="5" id="KW-0997">Cell inner membrane</keyword>
<dbReference type="Proteomes" id="UP000708338">
    <property type="component" value="Unassembled WGS sequence"/>
</dbReference>
<organism evidence="10 11">
    <name type="scientific">Enterocloster citroniae</name>
    <dbReference type="NCBI Taxonomy" id="358743"/>
    <lineage>
        <taxon>Bacteria</taxon>
        <taxon>Bacillati</taxon>
        <taxon>Bacillota</taxon>
        <taxon>Clostridia</taxon>
        <taxon>Lachnospirales</taxon>
        <taxon>Lachnospiraceae</taxon>
        <taxon>Enterocloster</taxon>
    </lineage>
</organism>
<proteinExistence type="inferred from homology"/>
<comment type="caution">
    <text evidence="10">The sequence shown here is derived from an EMBL/GenBank/DDBJ whole genome shotgun (WGS) entry which is preliminary data.</text>
</comment>
<evidence type="ECO:0000256" key="7">
    <source>
        <dbReference type="ARBA" id="ARBA00022989"/>
    </source>
</evidence>
<dbReference type="GO" id="GO:0005886">
    <property type="term" value="C:plasma membrane"/>
    <property type="evidence" value="ECO:0007669"/>
    <property type="project" value="UniProtKB-SubCell"/>
</dbReference>
<evidence type="ECO:0000256" key="6">
    <source>
        <dbReference type="ARBA" id="ARBA00022692"/>
    </source>
</evidence>
<protein>
    <recommendedName>
        <fullName evidence="9">Transport permease protein</fullName>
    </recommendedName>
</protein>
<dbReference type="GO" id="GO:0140359">
    <property type="term" value="F:ABC-type transporter activity"/>
    <property type="evidence" value="ECO:0007669"/>
    <property type="project" value="InterPro"/>
</dbReference>
<dbReference type="GO" id="GO:0015920">
    <property type="term" value="P:lipopolysaccharide transport"/>
    <property type="evidence" value="ECO:0007669"/>
    <property type="project" value="TreeGrafter"/>
</dbReference>
<evidence type="ECO:0000256" key="1">
    <source>
        <dbReference type="ARBA" id="ARBA00004429"/>
    </source>
</evidence>
<feature type="transmembrane region" description="Helical" evidence="9">
    <location>
        <begin position="231"/>
        <end position="252"/>
    </location>
</feature>
<evidence type="ECO:0000256" key="9">
    <source>
        <dbReference type="RuleBase" id="RU361157"/>
    </source>
</evidence>
<dbReference type="PROSITE" id="PS51012">
    <property type="entry name" value="ABC_TM2"/>
    <property type="match status" value="1"/>
</dbReference>
<comment type="subcellular location">
    <subcellularLocation>
        <location evidence="1">Cell inner membrane</location>
        <topology evidence="1">Multi-pass membrane protein</topology>
    </subcellularLocation>
    <subcellularLocation>
        <location evidence="9">Cell membrane</location>
        <topology evidence="9">Multi-pass membrane protein</topology>
    </subcellularLocation>
</comment>
<feature type="transmembrane region" description="Helical" evidence="9">
    <location>
        <begin position="175"/>
        <end position="194"/>
    </location>
</feature>
<keyword evidence="7 9" id="KW-1133">Transmembrane helix</keyword>
<dbReference type="PANTHER" id="PTHR30413:SF8">
    <property type="entry name" value="TRANSPORT PERMEASE PROTEIN"/>
    <property type="match status" value="1"/>
</dbReference>
<dbReference type="EMBL" id="WQPS01000006">
    <property type="protein sequence ID" value="MBT9809517.1"/>
    <property type="molecule type" value="Genomic_DNA"/>
</dbReference>
<comment type="caution">
    <text evidence="9">Lacks conserved residue(s) required for the propagation of feature annotation.</text>
</comment>
<keyword evidence="6 9" id="KW-0812">Transmembrane</keyword>
<feature type="transmembrane region" description="Helical" evidence="9">
    <location>
        <begin position="34"/>
        <end position="59"/>
    </location>
</feature>
<dbReference type="RefSeq" id="WP_045094075.1">
    <property type="nucleotide sequence ID" value="NZ_CABJDD010000013.1"/>
</dbReference>
<dbReference type="Pfam" id="PF01061">
    <property type="entry name" value="ABC2_membrane"/>
    <property type="match status" value="1"/>
</dbReference>
<sequence length="262" mass="30613">MSIMLKRLSIFLNYKDLLKQLVFKDLKLKYRRSFLGYIWSVLNPLLVMIVMAVVFSTMFSRNIENFPVYLFCGQILFNFMNQSTHQALGSINGNAALLKKTYVPKYIFTFSKITSGLIDLVFSMGALVIVMLATRARFSWHFFLFPFVLLQLYVFCLGLGMFLAQANVFFRDIQYIYNAVTTAWLYLTPIFYPIESLPPRLIWIVKHLNPMYFYIGQFRDIICYNRFPGHVIILAGCTASVLMLIIGTWSFLKNQDQFILYI</sequence>
<gene>
    <name evidence="10" type="ORF">GPL26_07640</name>
</gene>
<evidence type="ECO:0000256" key="4">
    <source>
        <dbReference type="ARBA" id="ARBA00022475"/>
    </source>
</evidence>
<name>A0A3E2V8Q6_9FIRM</name>
<dbReference type="AlphaFoldDB" id="A0A3E2V8Q6"/>
<keyword evidence="3 9" id="KW-0813">Transport</keyword>
<dbReference type="InterPro" id="IPR013525">
    <property type="entry name" value="ABC2_TM"/>
</dbReference>
<accession>A0A3E2V8Q6</accession>
<comment type="similarity">
    <text evidence="2 9">Belongs to the ABC-2 integral membrane protein family.</text>
</comment>
<keyword evidence="8 9" id="KW-0472">Membrane</keyword>
<dbReference type="PANTHER" id="PTHR30413">
    <property type="entry name" value="INNER MEMBRANE TRANSPORT PERMEASE"/>
    <property type="match status" value="1"/>
</dbReference>
<evidence type="ECO:0000256" key="2">
    <source>
        <dbReference type="ARBA" id="ARBA00007783"/>
    </source>
</evidence>
<evidence type="ECO:0000313" key="10">
    <source>
        <dbReference type="EMBL" id="MBT9809517.1"/>
    </source>
</evidence>
<keyword evidence="4 9" id="KW-1003">Cell membrane</keyword>
<evidence type="ECO:0000256" key="3">
    <source>
        <dbReference type="ARBA" id="ARBA00022448"/>
    </source>
</evidence>
<evidence type="ECO:0000256" key="8">
    <source>
        <dbReference type="ARBA" id="ARBA00023136"/>
    </source>
</evidence>
<evidence type="ECO:0000256" key="5">
    <source>
        <dbReference type="ARBA" id="ARBA00022519"/>
    </source>
</evidence>
<dbReference type="InterPro" id="IPR047817">
    <property type="entry name" value="ABC2_TM_bact-type"/>
</dbReference>
<evidence type="ECO:0000313" key="11">
    <source>
        <dbReference type="Proteomes" id="UP000708338"/>
    </source>
</evidence>
<feature type="transmembrane region" description="Helical" evidence="9">
    <location>
        <begin position="142"/>
        <end position="163"/>
    </location>
</feature>
<reference evidence="10" key="1">
    <citation type="journal article" date="2021" name="Gut Microbes">
        <title>A synthetic consortium of 100 gut commensals modulates the composition and function in a colon model of the microbiome of elderly subjects.</title>
        <authorList>
            <person name="Perez M."/>
            <person name="Ntemiri A."/>
            <person name="Tan H."/>
            <person name="Harris H.M.B."/>
            <person name="Roager H.M."/>
            <person name="Ribiere C."/>
            <person name="O'Toole P.W."/>
        </authorList>
    </citation>
    <scope>NUCLEOTIDE SEQUENCE</scope>
    <source>
        <strain evidence="10">MCC335</strain>
    </source>
</reference>